<keyword evidence="2" id="KW-1185">Reference proteome</keyword>
<accession>A0AAX6HYP7</accession>
<organism evidence="1 2">
    <name type="scientific">Iris pallida</name>
    <name type="common">Sweet iris</name>
    <dbReference type="NCBI Taxonomy" id="29817"/>
    <lineage>
        <taxon>Eukaryota</taxon>
        <taxon>Viridiplantae</taxon>
        <taxon>Streptophyta</taxon>
        <taxon>Embryophyta</taxon>
        <taxon>Tracheophyta</taxon>
        <taxon>Spermatophyta</taxon>
        <taxon>Magnoliopsida</taxon>
        <taxon>Liliopsida</taxon>
        <taxon>Asparagales</taxon>
        <taxon>Iridaceae</taxon>
        <taxon>Iridoideae</taxon>
        <taxon>Irideae</taxon>
        <taxon>Iris</taxon>
    </lineage>
</organism>
<dbReference type="AlphaFoldDB" id="A0AAX6HYP7"/>
<name>A0AAX6HYP7_IRIPA</name>
<dbReference type="EMBL" id="JANAVB010006389">
    <property type="protein sequence ID" value="KAJ6845345.1"/>
    <property type="molecule type" value="Genomic_DNA"/>
</dbReference>
<reference evidence="1" key="2">
    <citation type="submission" date="2023-04" db="EMBL/GenBank/DDBJ databases">
        <authorList>
            <person name="Bruccoleri R.E."/>
            <person name="Oakeley E.J."/>
            <person name="Faust A.-M."/>
            <person name="Dessus-Babus S."/>
            <person name="Altorfer M."/>
            <person name="Burckhardt D."/>
            <person name="Oertli M."/>
            <person name="Naumann U."/>
            <person name="Petersen F."/>
            <person name="Wong J."/>
        </authorList>
    </citation>
    <scope>NUCLEOTIDE SEQUENCE</scope>
    <source>
        <strain evidence="1">GSM-AAB239-AS_SAM_17_03QT</strain>
        <tissue evidence="1">Leaf</tissue>
    </source>
</reference>
<gene>
    <name evidence="1" type="ORF">M6B38_289890</name>
</gene>
<proteinExistence type="predicted"/>
<comment type="caution">
    <text evidence="1">The sequence shown here is derived from an EMBL/GenBank/DDBJ whole genome shotgun (WGS) entry which is preliminary data.</text>
</comment>
<reference evidence="1" key="1">
    <citation type="journal article" date="2023" name="GigaByte">
        <title>Genome assembly of the bearded iris, Iris pallida Lam.</title>
        <authorList>
            <person name="Bruccoleri R.E."/>
            <person name="Oakeley E.J."/>
            <person name="Faust A.M.E."/>
            <person name="Altorfer M."/>
            <person name="Dessus-Babus S."/>
            <person name="Burckhardt D."/>
            <person name="Oertli M."/>
            <person name="Naumann U."/>
            <person name="Petersen F."/>
            <person name="Wong J."/>
        </authorList>
    </citation>
    <scope>NUCLEOTIDE SEQUENCE</scope>
    <source>
        <strain evidence="1">GSM-AAB239-AS_SAM_17_03QT</strain>
    </source>
</reference>
<evidence type="ECO:0000313" key="1">
    <source>
        <dbReference type="EMBL" id="KAJ6845345.1"/>
    </source>
</evidence>
<evidence type="ECO:0000313" key="2">
    <source>
        <dbReference type="Proteomes" id="UP001140949"/>
    </source>
</evidence>
<protein>
    <submittedName>
        <fullName evidence="1">Leucine-rich repeat extensin-like protein 7</fullName>
    </submittedName>
</protein>
<dbReference type="Proteomes" id="UP001140949">
    <property type="component" value="Unassembled WGS sequence"/>
</dbReference>
<sequence length="57" mass="5680">MVVAGGSMVVEVVGCVEEVAMGPAVVAGQGVAGVKCRGGGVAAMDGRNGMSWWWLLS</sequence>